<keyword evidence="3" id="KW-1185">Reference proteome</keyword>
<proteinExistence type="predicted"/>
<evidence type="ECO:0000313" key="3">
    <source>
        <dbReference type="Proteomes" id="UP000609879"/>
    </source>
</evidence>
<name>A0ABQ3Y8U5_9ACTN</name>
<evidence type="ECO:0000256" key="1">
    <source>
        <dbReference type="SAM" id="MobiDB-lite"/>
    </source>
</evidence>
<comment type="caution">
    <text evidence="2">The sequence shown here is derived from an EMBL/GenBank/DDBJ whole genome shotgun (WGS) entry which is preliminary data.</text>
</comment>
<reference evidence="2 3" key="1">
    <citation type="submission" date="2021-01" db="EMBL/GenBank/DDBJ databases">
        <title>Whole genome shotgun sequence of Actinoplanes deccanensis NBRC 13994.</title>
        <authorList>
            <person name="Komaki H."/>
            <person name="Tamura T."/>
        </authorList>
    </citation>
    <scope>NUCLEOTIDE SEQUENCE [LARGE SCALE GENOMIC DNA]</scope>
    <source>
        <strain evidence="2 3">NBRC 13994</strain>
    </source>
</reference>
<dbReference type="Proteomes" id="UP000609879">
    <property type="component" value="Unassembled WGS sequence"/>
</dbReference>
<sequence>MGPRRGLDHFPTLGKSAGTEPLADGSDAPVPAGEGAAVGASGVVKTVAGVSRRCDKDGRSRAGKR</sequence>
<protein>
    <submittedName>
        <fullName evidence="2">Uncharacterized protein</fullName>
    </submittedName>
</protein>
<organism evidence="2 3">
    <name type="scientific">Paractinoplanes deccanensis</name>
    <dbReference type="NCBI Taxonomy" id="113561"/>
    <lineage>
        <taxon>Bacteria</taxon>
        <taxon>Bacillati</taxon>
        <taxon>Actinomycetota</taxon>
        <taxon>Actinomycetes</taxon>
        <taxon>Micromonosporales</taxon>
        <taxon>Micromonosporaceae</taxon>
        <taxon>Paractinoplanes</taxon>
    </lineage>
</organism>
<feature type="compositionally biased region" description="Low complexity" evidence="1">
    <location>
        <begin position="28"/>
        <end position="40"/>
    </location>
</feature>
<gene>
    <name evidence="2" type="ORF">Ade02nite_50620</name>
</gene>
<feature type="region of interest" description="Disordered" evidence="1">
    <location>
        <begin position="1"/>
        <end position="40"/>
    </location>
</feature>
<accession>A0ABQ3Y8U5</accession>
<evidence type="ECO:0000313" key="2">
    <source>
        <dbReference type="EMBL" id="GID76421.1"/>
    </source>
</evidence>
<dbReference type="EMBL" id="BOMI01000101">
    <property type="protein sequence ID" value="GID76421.1"/>
    <property type="molecule type" value="Genomic_DNA"/>
</dbReference>